<accession>C5FSY3</accession>
<evidence type="ECO:0000313" key="3">
    <source>
        <dbReference type="Proteomes" id="UP000002035"/>
    </source>
</evidence>
<dbReference type="PANTHER" id="PTHR34846">
    <property type="entry name" value="4-CARBOXYMUCONOLACTONE DECARBOXYLASE FAMILY PROTEIN (AFU_ORTHOLOGUE AFUA_6G11590)"/>
    <property type="match status" value="1"/>
</dbReference>
<dbReference type="VEuPathDB" id="FungiDB:MCYG_05805"/>
<organism evidence="2 3">
    <name type="scientific">Arthroderma otae (strain ATCC MYA-4605 / CBS 113480)</name>
    <name type="common">Microsporum canis</name>
    <dbReference type="NCBI Taxonomy" id="554155"/>
    <lineage>
        <taxon>Eukaryota</taxon>
        <taxon>Fungi</taxon>
        <taxon>Dikarya</taxon>
        <taxon>Ascomycota</taxon>
        <taxon>Pezizomycotina</taxon>
        <taxon>Eurotiomycetes</taxon>
        <taxon>Eurotiomycetidae</taxon>
        <taxon>Onygenales</taxon>
        <taxon>Arthrodermataceae</taxon>
        <taxon>Microsporum</taxon>
    </lineage>
</organism>
<dbReference type="AlphaFoldDB" id="C5FSY3"/>
<dbReference type="PANTHER" id="PTHR34846:SF9">
    <property type="entry name" value="4-CARBOXYMUCONOLACTONE DECARBOXYLASE FAMILY PROTEIN (AFU_ORTHOLOGUE AFUA_1G03690)"/>
    <property type="match status" value="1"/>
</dbReference>
<dbReference type="RefSeq" id="XP_002845936.1">
    <property type="nucleotide sequence ID" value="XM_002845890.1"/>
</dbReference>
<sequence length="183" mass="20308">MRLPYTSNPPATSSSEEAAILQRVQTRRGENGLLPLDLTLLHSFPVADGWNSFLGAIRTRTSIPADIREMAICRVAAINKAWFEWEQHYPLLKAAGVPDEALELIKQDQCDESALSAVLSKEQLAVYKYSSAMTRTVKVPDEVFDELKALFSEKDVVEITATTAAYNCVSRFLVALNVGEMNE</sequence>
<dbReference type="SUPFAM" id="SSF69118">
    <property type="entry name" value="AhpD-like"/>
    <property type="match status" value="1"/>
</dbReference>
<dbReference type="HOGENOM" id="CLU_082760_2_0_1"/>
<dbReference type="Pfam" id="PF02627">
    <property type="entry name" value="CMD"/>
    <property type="match status" value="1"/>
</dbReference>
<reference evidence="3" key="1">
    <citation type="journal article" date="2012" name="MBio">
        <title>Comparative genome analysis of Trichophyton rubrum and related dermatophytes reveals candidate genes involved in infection.</title>
        <authorList>
            <person name="Martinez D.A."/>
            <person name="Oliver B.G."/>
            <person name="Graeser Y."/>
            <person name="Goldberg J.M."/>
            <person name="Li W."/>
            <person name="Martinez-Rossi N.M."/>
            <person name="Monod M."/>
            <person name="Shelest E."/>
            <person name="Barton R.C."/>
            <person name="Birch E."/>
            <person name="Brakhage A.A."/>
            <person name="Chen Z."/>
            <person name="Gurr S.J."/>
            <person name="Heiman D."/>
            <person name="Heitman J."/>
            <person name="Kosti I."/>
            <person name="Rossi A."/>
            <person name="Saif S."/>
            <person name="Samalova M."/>
            <person name="Saunders C.W."/>
            <person name="Shea T."/>
            <person name="Summerbell R.C."/>
            <person name="Xu J."/>
            <person name="Young S."/>
            <person name="Zeng Q."/>
            <person name="Birren B.W."/>
            <person name="Cuomo C.A."/>
            <person name="White T.C."/>
        </authorList>
    </citation>
    <scope>NUCLEOTIDE SEQUENCE [LARGE SCALE GENOMIC DNA]</scope>
    <source>
        <strain evidence="3">ATCC MYA-4605 / CBS 113480</strain>
    </source>
</reference>
<keyword evidence="3" id="KW-1185">Reference proteome</keyword>
<dbReference type="Gene3D" id="1.20.1290.10">
    <property type="entry name" value="AhpD-like"/>
    <property type="match status" value="1"/>
</dbReference>
<name>C5FSY3_ARTOC</name>
<dbReference type="GeneID" id="9224236"/>
<dbReference type="OMA" id="RVAVCNK"/>
<feature type="domain" description="Carboxymuconolactone decarboxylase-like" evidence="1">
    <location>
        <begin position="46"/>
        <end position="103"/>
    </location>
</feature>
<dbReference type="EMBL" id="DS995705">
    <property type="protein sequence ID" value="EEQ32986.1"/>
    <property type="molecule type" value="Genomic_DNA"/>
</dbReference>
<dbReference type="InterPro" id="IPR029032">
    <property type="entry name" value="AhpD-like"/>
</dbReference>
<evidence type="ECO:0000313" key="2">
    <source>
        <dbReference type="EMBL" id="EEQ32986.1"/>
    </source>
</evidence>
<gene>
    <name evidence="2" type="ORF">MCYG_05805</name>
</gene>
<dbReference type="eggNOG" id="ENOG502RZ3K">
    <property type="taxonomic scope" value="Eukaryota"/>
</dbReference>
<dbReference type="OrthoDB" id="9998495at2759"/>
<dbReference type="InterPro" id="IPR003779">
    <property type="entry name" value="CMD-like"/>
</dbReference>
<protein>
    <submittedName>
        <fullName evidence="2">4-carboxymuconolactone decarboxylase family protein</fullName>
    </submittedName>
</protein>
<dbReference type="Proteomes" id="UP000002035">
    <property type="component" value="Unassembled WGS sequence"/>
</dbReference>
<evidence type="ECO:0000259" key="1">
    <source>
        <dbReference type="Pfam" id="PF02627"/>
    </source>
</evidence>
<proteinExistence type="predicted"/>
<dbReference type="GO" id="GO:0051920">
    <property type="term" value="F:peroxiredoxin activity"/>
    <property type="evidence" value="ECO:0007669"/>
    <property type="project" value="InterPro"/>
</dbReference>